<evidence type="ECO:0000256" key="1">
    <source>
        <dbReference type="SAM" id="Phobius"/>
    </source>
</evidence>
<keyword evidence="1" id="KW-0812">Transmembrane</keyword>
<protein>
    <submittedName>
        <fullName evidence="2">Uncharacterized protein</fullName>
    </submittedName>
</protein>
<dbReference type="EMBL" id="PZZL01000024">
    <property type="protein sequence ID" value="PTM48461.1"/>
    <property type="molecule type" value="Genomic_DNA"/>
</dbReference>
<gene>
    <name evidence="2" type="ORF">C8P69_1247</name>
</gene>
<evidence type="ECO:0000313" key="3">
    <source>
        <dbReference type="Proteomes" id="UP000241808"/>
    </source>
</evidence>
<dbReference type="Proteomes" id="UP000241808">
    <property type="component" value="Unassembled WGS sequence"/>
</dbReference>
<feature type="transmembrane region" description="Helical" evidence="1">
    <location>
        <begin position="21"/>
        <end position="42"/>
    </location>
</feature>
<sequence>MNPPLPNRPLKVMLPKPPSRIGAFFVFLGAMVLAGGIAWLSVPGLVRDAAILGDAEPATQARFVSGRCKSKLVLHFCDITYNRRGPQGTVREESHVGFFELHVGSRSVSLLQKRGDPSLVTSDIALDHYWNRVVTAGLFILLFGGGGLVSLGQALRPRRDPNALFRALSGRLMVPVLVDMRGSEATDKASWSWHYAPRSAGPALGQGFTLTLPAGAYPFMLDGEGRTALAVTDAAGQAVLLLDEALSVIDLTDGERGALFGWRQAMWAPRAAEPALATAGA</sequence>
<organism evidence="2 3">
    <name type="scientific">Phreatobacter oligotrophus</name>
    <dbReference type="NCBI Taxonomy" id="1122261"/>
    <lineage>
        <taxon>Bacteria</taxon>
        <taxon>Pseudomonadati</taxon>
        <taxon>Pseudomonadota</taxon>
        <taxon>Alphaproteobacteria</taxon>
        <taxon>Hyphomicrobiales</taxon>
        <taxon>Phreatobacteraceae</taxon>
        <taxon>Phreatobacter</taxon>
    </lineage>
</organism>
<proteinExistence type="predicted"/>
<feature type="transmembrane region" description="Helical" evidence="1">
    <location>
        <begin position="129"/>
        <end position="151"/>
    </location>
</feature>
<keyword evidence="3" id="KW-1185">Reference proteome</keyword>
<dbReference type="RefSeq" id="WP_108179619.1">
    <property type="nucleotide sequence ID" value="NZ_PZZL01000024.1"/>
</dbReference>
<keyword evidence="1" id="KW-1133">Transmembrane helix</keyword>
<keyword evidence="1" id="KW-0472">Membrane</keyword>
<evidence type="ECO:0000313" key="2">
    <source>
        <dbReference type="EMBL" id="PTM48461.1"/>
    </source>
</evidence>
<dbReference type="AlphaFoldDB" id="A0A2T4YWG5"/>
<dbReference type="OrthoDB" id="8478544at2"/>
<reference evidence="2 3" key="1">
    <citation type="submission" date="2018-04" db="EMBL/GenBank/DDBJ databases">
        <title>Genomic Encyclopedia of Archaeal and Bacterial Type Strains, Phase II (KMG-II): from individual species to whole genera.</title>
        <authorList>
            <person name="Goeker M."/>
        </authorList>
    </citation>
    <scope>NUCLEOTIDE SEQUENCE [LARGE SCALE GENOMIC DNA]</scope>
    <source>
        <strain evidence="2 3">DSM 25521</strain>
    </source>
</reference>
<accession>A0A2T4YWG5</accession>
<comment type="caution">
    <text evidence="2">The sequence shown here is derived from an EMBL/GenBank/DDBJ whole genome shotgun (WGS) entry which is preliminary data.</text>
</comment>
<name>A0A2T4YWG5_9HYPH</name>